<sequence>MIHDFDKLIVTAIYCFGSSHLAMKFEVAESTIFNWADGTSVPHPSIQEKINSDLEKMYVYYYGASQSKYGRYVDERRKLAQKIKEFQFDVSSAAKAKSSLLEVSLMITDLEWFESEMSSMTDDD</sequence>
<protein>
    <submittedName>
        <fullName evidence="1">Uncharacterized protein</fullName>
    </submittedName>
</protein>
<proteinExistence type="predicted"/>
<gene>
    <name evidence="1" type="ORF">UFOVP1290_216</name>
</gene>
<reference evidence="1" key="1">
    <citation type="submission" date="2020-05" db="EMBL/GenBank/DDBJ databases">
        <authorList>
            <person name="Chiriac C."/>
            <person name="Salcher M."/>
            <person name="Ghai R."/>
            <person name="Kavagutti S V."/>
        </authorList>
    </citation>
    <scope>NUCLEOTIDE SEQUENCE</scope>
</reference>
<evidence type="ECO:0000313" key="1">
    <source>
        <dbReference type="EMBL" id="CAB4196696.1"/>
    </source>
</evidence>
<dbReference type="EMBL" id="LR797252">
    <property type="protein sequence ID" value="CAB4196696.1"/>
    <property type="molecule type" value="Genomic_DNA"/>
</dbReference>
<organism evidence="1">
    <name type="scientific">uncultured Caudovirales phage</name>
    <dbReference type="NCBI Taxonomy" id="2100421"/>
    <lineage>
        <taxon>Viruses</taxon>
        <taxon>Duplodnaviria</taxon>
        <taxon>Heunggongvirae</taxon>
        <taxon>Uroviricota</taxon>
        <taxon>Caudoviricetes</taxon>
        <taxon>Peduoviridae</taxon>
        <taxon>Maltschvirus</taxon>
        <taxon>Maltschvirus maltsch</taxon>
    </lineage>
</organism>
<accession>A0A6J5RQX8</accession>
<name>A0A6J5RQX8_9CAUD</name>